<evidence type="ECO:0008006" key="3">
    <source>
        <dbReference type="Google" id="ProtNLM"/>
    </source>
</evidence>
<dbReference type="EnsemblProtists" id="EOD35419">
    <property type="protein sequence ID" value="EOD35419"/>
    <property type="gene ID" value="EMIHUDRAFT_201504"/>
</dbReference>
<keyword evidence="2" id="KW-1185">Reference proteome</keyword>
<dbReference type="Proteomes" id="UP000013827">
    <property type="component" value="Unassembled WGS sequence"/>
</dbReference>
<dbReference type="eggNOG" id="ENOG502S0Y6">
    <property type="taxonomic scope" value="Eukaryota"/>
</dbReference>
<name>A0A0D3IH53_EMIH1</name>
<dbReference type="GeneID" id="17280689"/>
<dbReference type="KEGG" id="ehx:EMIHUDRAFT_120521"/>
<dbReference type="PaxDb" id="2903-EOD10588"/>
<proteinExistence type="predicted"/>
<evidence type="ECO:0000313" key="1">
    <source>
        <dbReference type="EnsemblProtists" id="EOD10588"/>
    </source>
</evidence>
<dbReference type="HOGENOM" id="CLU_081726_0_0_1"/>
<evidence type="ECO:0000313" key="2">
    <source>
        <dbReference type="Proteomes" id="UP000013827"/>
    </source>
</evidence>
<dbReference type="RefSeq" id="XP_005787848.1">
    <property type="nucleotide sequence ID" value="XM_005787791.1"/>
</dbReference>
<reference evidence="1" key="2">
    <citation type="submission" date="2024-10" db="UniProtKB">
        <authorList>
            <consortium name="EnsemblProtists"/>
        </authorList>
    </citation>
    <scope>IDENTIFICATION</scope>
</reference>
<dbReference type="AlphaFoldDB" id="A0A0D3IH53"/>
<dbReference type="RefSeq" id="XP_005763017.1">
    <property type="nucleotide sequence ID" value="XM_005762960.1"/>
</dbReference>
<dbReference type="OMA" id="EHGIIME"/>
<dbReference type="EnsemblProtists" id="EOD10588">
    <property type="protein sequence ID" value="EOD10588"/>
    <property type="gene ID" value="EMIHUDRAFT_120521"/>
</dbReference>
<protein>
    <recommendedName>
        <fullName evidence="3">Secreted protein</fullName>
    </recommendedName>
</protein>
<sequence>MRASILLITATAVALDLPKPAPGLGRRVAITALAYSLPGFIATASGSKQITAATADDAGGKAKFKRLSPIQFIAALGDPAASSGTGAEQWGLWREDPGPRGVFLRDYEKKLASKGGTAPAGWRVDPSRFYVEEHGLIMEVPSTLPLARYEREGATMKQTAPYRRYVVTGDREVTSVLTVHDDGRWELSKGSLYDVTHLPCRTGVYTASAGGSCAPAAAMQDKFPVKPGAKMPTFDGCNTQDWAVLFVVGVEA</sequence>
<organism evidence="1 2">
    <name type="scientific">Emiliania huxleyi (strain CCMP1516)</name>
    <dbReference type="NCBI Taxonomy" id="280463"/>
    <lineage>
        <taxon>Eukaryota</taxon>
        <taxon>Haptista</taxon>
        <taxon>Haptophyta</taxon>
        <taxon>Prymnesiophyceae</taxon>
        <taxon>Isochrysidales</taxon>
        <taxon>Noelaerhabdaceae</taxon>
        <taxon>Emiliania</taxon>
    </lineage>
</organism>
<accession>A0A0D3IH53</accession>
<dbReference type="KEGG" id="ehx:EMIHUDRAFT_201504"/>
<dbReference type="GeneID" id="17256737"/>
<reference evidence="2" key="1">
    <citation type="journal article" date="2013" name="Nature">
        <title>Pan genome of the phytoplankton Emiliania underpins its global distribution.</title>
        <authorList>
            <person name="Read B.A."/>
            <person name="Kegel J."/>
            <person name="Klute M.J."/>
            <person name="Kuo A."/>
            <person name="Lefebvre S.C."/>
            <person name="Maumus F."/>
            <person name="Mayer C."/>
            <person name="Miller J."/>
            <person name="Monier A."/>
            <person name="Salamov A."/>
            <person name="Young J."/>
            <person name="Aguilar M."/>
            <person name="Claverie J.M."/>
            <person name="Frickenhaus S."/>
            <person name="Gonzalez K."/>
            <person name="Herman E.K."/>
            <person name="Lin Y.C."/>
            <person name="Napier J."/>
            <person name="Ogata H."/>
            <person name="Sarno A.F."/>
            <person name="Shmutz J."/>
            <person name="Schroeder D."/>
            <person name="de Vargas C."/>
            <person name="Verret F."/>
            <person name="von Dassow P."/>
            <person name="Valentin K."/>
            <person name="Van de Peer Y."/>
            <person name="Wheeler G."/>
            <person name="Dacks J.B."/>
            <person name="Delwiche C.F."/>
            <person name="Dyhrman S.T."/>
            <person name="Glockner G."/>
            <person name="John U."/>
            <person name="Richards T."/>
            <person name="Worden A.Z."/>
            <person name="Zhang X."/>
            <person name="Grigoriev I.V."/>
            <person name="Allen A.E."/>
            <person name="Bidle K."/>
            <person name="Borodovsky M."/>
            <person name="Bowler C."/>
            <person name="Brownlee C."/>
            <person name="Cock J.M."/>
            <person name="Elias M."/>
            <person name="Gladyshev V.N."/>
            <person name="Groth M."/>
            <person name="Guda C."/>
            <person name="Hadaegh A."/>
            <person name="Iglesias-Rodriguez M.D."/>
            <person name="Jenkins J."/>
            <person name="Jones B.M."/>
            <person name="Lawson T."/>
            <person name="Leese F."/>
            <person name="Lindquist E."/>
            <person name="Lobanov A."/>
            <person name="Lomsadze A."/>
            <person name="Malik S.B."/>
            <person name="Marsh M.E."/>
            <person name="Mackinder L."/>
            <person name="Mock T."/>
            <person name="Mueller-Roeber B."/>
            <person name="Pagarete A."/>
            <person name="Parker M."/>
            <person name="Probert I."/>
            <person name="Quesneville H."/>
            <person name="Raines C."/>
            <person name="Rensing S.A."/>
            <person name="Riano-Pachon D.M."/>
            <person name="Richier S."/>
            <person name="Rokitta S."/>
            <person name="Shiraiwa Y."/>
            <person name="Soanes D.M."/>
            <person name="van der Giezen M."/>
            <person name="Wahlund T.M."/>
            <person name="Williams B."/>
            <person name="Wilson W."/>
            <person name="Wolfe G."/>
            <person name="Wurch L.L."/>
        </authorList>
    </citation>
    <scope>NUCLEOTIDE SEQUENCE</scope>
</reference>